<keyword evidence="2" id="KW-1185">Reference proteome</keyword>
<feature type="non-terminal residue" evidence="1">
    <location>
        <position position="106"/>
    </location>
</feature>
<feature type="non-terminal residue" evidence="1">
    <location>
        <position position="1"/>
    </location>
</feature>
<dbReference type="Proteomes" id="UP000308600">
    <property type="component" value="Unassembled WGS sequence"/>
</dbReference>
<evidence type="ECO:0000313" key="1">
    <source>
        <dbReference type="EMBL" id="TFK60854.1"/>
    </source>
</evidence>
<gene>
    <name evidence="1" type="ORF">BDN72DRAFT_748076</name>
</gene>
<name>A0ACD3A642_9AGAR</name>
<proteinExistence type="predicted"/>
<evidence type="ECO:0000313" key="2">
    <source>
        <dbReference type="Proteomes" id="UP000308600"/>
    </source>
</evidence>
<reference evidence="1 2" key="1">
    <citation type="journal article" date="2019" name="Nat. Ecol. Evol.">
        <title>Megaphylogeny resolves global patterns of mushroom evolution.</title>
        <authorList>
            <person name="Varga T."/>
            <person name="Krizsan K."/>
            <person name="Foldi C."/>
            <person name="Dima B."/>
            <person name="Sanchez-Garcia M."/>
            <person name="Sanchez-Ramirez S."/>
            <person name="Szollosi G.J."/>
            <person name="Szarkandi J.G."/>
            <person name="Papp V."/>
            <person name="Albert L."/>
            <person name="Andreopoulos W."/>
            <person name="Angelini C."/>
            <person name="Antonin V."/>
            <person name="Barry K.W."/>
            <person name="Bougher N.L."/>
            <person name="Buchanan P."/>
            <person name="Buyck B."/>
            <person name="Bense V."/>
            <person name="Catcheside P."/>
            <person name="Chovatia M."/>
            <person name="Cooper J."/>
            <person name="Damon W."/>
            <person name="Desjardin D."/>
            <person name="Finy P."/>
            <person name="Geml J."/>
            <person name="Haridas S."/>
            <person name="Hughes K."/>
            <person name="Justo A."/>
            <person name="Karasinski D."/>
            <person name="Kautmanova I."/>
            <person name="Kiss B."/>
            <person name="Kocsube S."/>
            <person name="Kotiranta H."/>
            <person name="LaButti K.M."/>
            <person name="Lechner B.E."/>
            <person name="Liimatainen K."/>
            <person name="Lipzen A."/>
            <person name="Lukacs Z."/>
            <person name="Mihaltcheva S."/>
            <person name="Morgado L.N."/>
            <person name="Niskanen T."/>
            <person name="Noordeloos M.E."/>
            <person name="Ohm R.A."/>
            <person name="Ortiz-Santana B."/>
            <person name="Ovrebo C."/>
            <person name="Racz N."/>
            <person name="Riley R."/>
            <person name="Savchenko A."/>
            <person name="Shiryaev A."/>
            <person name="Soop K."/>
            <person name="Spirin V."/>
            <person name="Szebenyi C."/>
            <person name="Tomsovsky M."/>
            <person name="Tulloss R.E."/>
            <person name="Uehling J."/>
            <person name="Grigoriev I.V."/>
            <person name="Vagvolgyi C."/>
            <person name="Papp T."/>
            <person name="Martin F.M."/>
            <person name="Miettinen O."/>
            <person name="Hibbett D.S."/>
            <person name="Nagy L.G."/>
        </authorList>
    </citation>
    <scope>NUCLEOTIDE SEQUENCE [LARGE SCALE GENOMIC DNA]</scope>
    <source>
        <strain evidence="1 2">NL-1719</strain>
    </source>
</reference>
<dbReference type="EMBL" id="ML208725">
    <property type="protein sequence ID" value="TFK60854.1"/>
    <property type="molecule type" value="Genomic_DNA"/>
</dbReference>
<sequence>DHPLSKTSFTRVMSEKSQTIPNFIGGSLPRRDGDDRENYSMTMLVLFRPWRTGVQLKHNDLTWTESFTQYEFDPRHTDFMKFINVRHECKDAADDYYAQLRASDKT</sequence>
<protein>
    <submittedName>
        <fullName evidence="1">Uncharacterized protein</fullName>
    </submittedName>
</protein>
<accession>A0ACD3A642</accession>
<organism evidence="1 2">
    <name type="scientific">Pluteus cervinus</name>
    <dbReference type="NCBI Taxonomy" id="181527"/>
    <lineage>
        <taxon>Eukaryota</taxon>
        <taxon>Fungi</taxon>
        <taxon>Dikarya</taxon>
        <taxon>Basidiomycota</taxon>
        <taxon>Agaricomycotina</taxon>
        <taxon>Agaricomycetes</taxon>
        <taxon>Agaricomycetidae</taxon>
        <taxon>Agaricales</taxon>
        <taxon>Pluteineae</taxon>
        <taxon>Pluteaceae</taxon>
        <taxon>Pluteus</taxon>
    </lineage>
</organism>